<organism evidence="10 11">
    <name type="scientific">Tremella mesenterica</name>
    <name type="common">Jelly fungus</name>
    <dbReference type="NCBI Taxonomy" id="5217"/>
    <lineage>
        <taxon>Eukaryota</taxon>
        <taxon>Fungi</taxon>
        <taxon>Dikarya</taxon>
        <taxon>Basidiomycota</taxon>
        <taxon>Agaricomycotina</taxon>
        <taxon>Tremellomycetes</taxon>
        <taxon>Tremellales</taxon>
        <taxon>Tremellaceae</taxon>
        <taxon>Tremella</taxon>
    </lineage>
</organism>
<dbReference type="InterPro" id="IPR048420">
    <property type="entry name" value="Zap1-like_Znf1"/>
</dbReference>
<protein>
    <recommendedName>
        <fullName evidence="9">C2H2-type domain-containing protein</fullName>
    </recommendedName>
</protein>
<comment type="subcellular location">
    <subcellularLocation>
        <location evidence="1">Nucleus</location>
    </subcellularLocation>
</comment>
<evidence type="ECO:0000256" key="1">
    <source>
        <dbReference type="ARBA" id="ARBA00004123"/>
    </source>
</evidence>
<dbReference type="SMART" id="SM00355">
    <property type="entry name" value="ZnF_C2H2"/>
    <property type="match status" value="3"/>
</dbReference>
<dbReference type="Gene3D" id="3.30.160.60">
    <property type="entry name" value="Classic Zinc Finger"/>
    <property type="match status" value="3"/>
</dbReference>
<dbReference type="InterPro" id="IPR013087">
    <property type="entry name" value="Znf_C2H2_type"/>
</dbReference>
<dbReference type="InParanoid" id="A0A4Q1BFV8"/>
<feature type="region of interest" description="Disordered" evidence="8">
    <location>
        <begin position="1"/>
        <end position="54"/>
    </location>
</feature>
<keyword evidence="2" id="KW-0479">Metal-binding</keyword>
<dbReference type="SUPFAM" id="SSF57667">
    <property type="entry name" value="beta-beta-alpha zinc fingers"/>
    <property type="match status" value="2"/>
</dbReference>
<dbReference type="GO" id="GO:0000981">
    <property type="term" value="F:DNA-binding transcription factor activity, RNA polymerase II-specific"/>
    <property type="evidence" value="ECO:0007669"/>
    <property type="project" value="TreeGrafter"/>
</dbReference>
<evidence type="ECO:0000259" key="9">
    <source>
        <dbReference type="PROSITE" id="PS50157"/>
    </source>
</evidence>
<gene>
    <name evidence="10" type="ORF">M231_07091</name>
</gene>
<dbReference type="InterPro" id="IPR056436">
    <property type="entry name" value="Znf-C2H2_ZIC1-5/GLI1-3-like"/>
</dbReference>
<dbReference type="Pfam" id="PF21816">
    <property type="entry name" value="Zap1_zf1"/>
    <property type="match status" value="1"/>
</dbReference>
<accession>A0A4Q1BFV8</accession>
<keyword evidence="4 7" id="KW-0863">Zinc-finger</keyword>
<dbReference type="OrthoDB" id="3437960at2759"/>
<evidence type="ECO:0000313" key="11">
    <source>
        <dbReference type="Proteomes" id="UP000289152"/>
    </source>
</evidence>
<dbReference type="PANTHER" id="PTHR45718">
    <property type="entry name" value="TRANSCRIPTIONAL ACTIVATOR CUBITUS INTERRUPTUS"/>
    <property type="match status" value="1"/>
</dbReference>
<feature type="compositionally biased region" description="Basic and acidic residues" evidence="8">
    <location>
        <begin position="251"/>
        <end position="273"/>
    </location>
</feature>
<reference evidence="10 11" key="1">
    <citation type="submission" date="2016-06" db="EMBL/GenBank/DDBJ databases">
        <title>Evolution of pathogenesis and genome organization in the Tremellales.</title>
        <authorList>
            <person name="Cuomo C."/>
            <person name="Litvintseva A."/>
            <person name="Heitman J."/>
            <person name="Chen Y."/>
            <person name="Sun S."/>
            <person name="Springer D."/>
            <person name="Dromer F."/>
            <person name="Young S."/>
            <person name="Zeng Q."/>
            <person name="Chapman S."/>
            <person name="Gujja S."/>
            <person name="Saif S."/>
            <person name="Birren B."/>
        </authorList>
    </citation>
    <scope>NUCLEOTIDE SEQUENCE [LARGE SCALE GENOMIC DNA]</scope>
    <source>
        <strain evidence="10 11">ATCC 28783</strain>
    </source>
</reference>
<evidence type="ECO:0000256" key="2">
    <source>
        <dbReference type="ARBA" id="ARBA00022723"/>
    </source>
</evidence>
<evidence type="ECO:0000256" key="4">
    <source>
        <dbReference type="ARBA" id="ARBA00022771"/>
    </source>
</evidence>
<proteinExistence type="predicted"/>
<dbReference type="PROSITE" id="PS00028">
    <property type="entry name" value="ZINC_FINGER_C2H2_1"/>
    <property type="match status" value="2"/>
</dbReference>
<keyword evidence="6" id="KW-0539">Nucleus</keyword>
<feature type="compositionally biased region" description="Acidic residues" evidence="8">
    <location>
        <begin position="23"/>
        <end position="43"/>
    </location>
</feature>
<feature type="compositionally biased region" description="Acidic residues" evidence="8">
    <location>
        <begin position="285"/>
        <end position="295"/>
    </location>
</feature>
<sequence length="389" mass="43358">MDVDAEIDELLSVGGSRKRSEPDVESDIEAELDPPSEVVEAEGEQPVGDLEQGVQGSGEVKCLWGECDKTFEKGEELVQHMHSDHVGVGQGSIKQGFRCEWRGCPRKGQKQASRHSLITHTRAHTGERPYTCSHPGCGKSFTRSDAMQKHLKSLHGPDSHLRKRPGPPPRPASQILTGNLYSASFWSSPGMIDLMSDPDLAPTLMALRSRDPLWPPTPAEEDALESVRKAQPGPRPKKPRSDGIRVGSEVRGVKRELGDDGERRMRNRDRDDETGSDLGIVGTDDREEGGGDMEGEFGKEEEITSEMDDFDEGVGNAYQHIPPIIGMVPDPDDPEREVPVYGRSKWQVKWLMAKAKFMLLVEENQMRRMDLNDVRLKEEELKKIHGITE</sequence>
<dbReference type="Pfam" id="PF23561">
    <property type="entry name" value="zf-C2H2_15"/>
    <property type="match status" value="1"/>
</dbReference>
<feature type="domain" description="C2H2-type" evidence="9">
    <location>
        <begin position="60"/>
        <end position="90"/>
    </location>
</feature>
<keyword evidence="11" id="KW-1185">Reference proteome</keyword>
<dbReference type="GO" id="GO:0005694">
    <property type="term" value="C:chromosome"/>
    <property type="evidence" value="ECO:0007669"/>
    <property type="project" value="UniProtKB-ARBA"/>
</dbReference>
<dbReference type="InterPro" id="IPR036236">
    <property type="entry name" value="Znf_C2H2_sf"/>
</dbReference>
<feature type="domain" description="C2H2-type" evidence="9">
    <location>
        <begin position="97"/>
        <end position="129"/>
    </location>
</feature>
<keyword evidence="5" id="KW-0862">Zinc</keyword>
<dbReference type="GO" id="GO:0005634">
    <property type="term" value="C:nucleus"/>
    <property type="evidence" value="ECO:0007669"/>
    <property type="project" value="UniProtKB-SubCell"/>
</dbReference>
<feature type="domain" description="C2H2-type" evidence="9">
    <location>
        <begin position="130"/>
        <end position="165"/>
    </location>
</feature>
<dbReference type="GO" id="GO:0008270">
    <property type="term" value="F:zinc ion binding"/>
    <property type="evidence" value="ECO:0007669"/>
    <property type="project" value="UniProtKB-KW"/>
</dbReference>
<dbReference type="STRING" id="5217.A0A4Q1BFV8"/>
<dbReference type="Proteomes" id="UP000289152">
    <property type="component" value="Unassembled WGS sequence"/>
</dbReference>
<dbReference type="EMBL" id="SDIL01000127">
    <property type="protein sequence ID" value="RXK35661.1"/>
    <property type="molecule type" value="Genomic_DNA"/>
</dbReference>
<evidence type="ECO:0000256" key="7">
    <source>
        <dbReference type="PROSITE-ProRule" id="PRU00042"/>
    </source>
</evidence>
<dbReference type="VEuPathDB" id="FungiDB:TREMEDRAFT_58104"/>
<evidence type="ECO:0000256" key="3">
    <source>
        <dbReference type="ARBA" id="ARBA00022737"/>
    </source>
</evidence>
<keyword evidence="3" id="KW-0677">Repeat</keyword>
<dbReference type="FunFam" id="3.30.160.60:FF:001732">
    <property type="entry name" value="Zgc:162936"/>
    <property type="match status" value="1"/>
</dbReference>
<feature type="region of interest" description="Disordered" evidence="8">
    <location>
        <begin position="211"/>
        <end position="295"/>
    </location>
</feature>
<name>A0A4Q1BFV8_TREME</name>
<dbReference type="InterPro" id="IPR043359">
    <property type="entry name" value="GLI-like"/>
</dbReference>
<evidence type="ECO:0000313" key="10">
    <source>
        <dbReference type="EMBL" id="RXK35661.1"/>
    </source>
</evidence>
<dbReference type="GO" id="GO:0045893">
    <property type="term" value="P:positive regulation of DNA-templated transcription"/>
    <property type="evidence" value="ECO:0007669"/>
    <property type="project" value="UniProtKB-ARBA"/>
</dbReference>
<feature type="region of interest" description="Disordered" evidence="8">
    <location>
        <begin position="154"/>
        <end position="175"/>
    </location>
</feature>
<evidence type="ECO:0000256" key="5">
    <source>
        <dbReference type="ARBA" id="ARBA00022833"/>
    </source>
</evidence>
<comment type="caution">
    <text evidence="10">The sequence shown here is derived from an EMBL/GenBank/DDBJ whole genome shotgun (WGS) entry which is preliminary data.</text>
</comment>
<dbReference type="AlphaFoldDB" id="A0A4Q1BFV8"/>
<dbReference type="GO" id="GO:0000978">
    <property type="term" value="F:RNA polymerase II cis-regulatory region sequence-specific DNA binding"/>
    <property type="evidence" value="ECO:0007669"/>
    <property type="project" value="TreeGrafter"/>
</dbReference>
<dbReference type="PANTHER" id="PTHR45718:SF4">
    <property type="entry name" value="TRANSCRIPTIONAL ACTIVATOR CUBITUS INTERRUPTUS"/>
    <property type="match status" value="1"/>
</dbReference>
<evidence type="ECO:0000256" key="8">
    <source>
        <dbReference type="SAM" id="MobiDB-lite"/>
    </source>
</evidence>
<dbReference type="PROSITE" id="PS50157">
    <property type="entry name" value="ZINC_FINGER_C2H2_2"/>
    <property type="match status" value="3"/>
</dbReference>
<evidence type="ECO:0000256" key="6">
    <source>
        <dbReference type="ARBA" id="ARBA00023242"/>
    </source>
</evidence>